<dbReference type="EMBL" id="CP063767">
    <property type="protein sequence ID" value="QOY61262.1"/>
    <property type="molecule type" value="Genomic_DNA"/>
</dbReference>
<feature type="transmembrane region" description="Helical" evidence="1">
    <location>
        <begin position="79"/>
        <end position="100"/>
    </location>
</feature>
<evidence type="ECO:0000256" key="1">
    <source>
        <dbReference type="SAM" id="Phobius"/>
    </source>
</evidence>
<dbReference type="RefSeq" id="WP_194372415.1">
    <property type="nucleotide sequence ID" value="NZ_CP063767.1"/>
</dbReference>
<name>A0A7S7RV95_9ACTN</name>
<dbReference type="InterPro" id="IPR025291">
    <property type="entry name" value="DUF4153"/>
</dbReference>
<feature type="transmembrane region" description="Helical" evidence="1">
    <location>
        <begin position="426"/>
        <end position="444"/>
    </location>
</feature>
<feature type="transmembrane region" description="Helical" evidence="1">
    <location>
        <begin position="290"/>
        <end position="313"/>
    </location>
</feature>
<sequence>MSHSISNGGRPAPPWYDPADFSAQKRAGGATEKTPAPLPTRSATAPTRQDVAVLACSVLLALFWCAAVSPFALSALFGLAGGAALCAGVLGFLGCALALAARRARWTRWSRALVALTLGLACVPALTADEWVRALNAPVLALSCMLTYLLLSGHPEGEVLGASGPVRGVAAFVRAQFAHWGDLAKVVSARGRGGWRAIGSVVVGALCALVVLAWALPLLASADAAFGALVGDALDVLLGADATGRVMDVCRFAIVLPMCFSLLFGVLHAQPRPAEAGATWRGPRASVASVGTMLVLLDAVYLAFVVVQSSYLFGGPGALGLVGGYAAYARSGFFELVGVAALNLAVVLICIWLRADATRSRVICTLELALVGSTAVMLVSAAWRMGLYVGEYGLTRLRLLTIWGMVAIAFLLALAVAKALRPRTRLFRAALVGVLGLWLAFALVGPDALIAQVNVYGYLSGSIERVDVDYLGGLSADAVGPIARLACEARDPNVAAGAAQARMNVASAARLQPWQTRGL</sequence>
<feature type="transmembrane region" description="Helical" evidence="1">
    <location>
        <begin position="333"/>
        <end position="353"/>
    </location>
</feature>
<dbReference type="KEGG" id="tio:INP52_03430"/>
<feature type="transmembrane region" description="Helical" evidence="1">
    <location>
        <begin position="51"/>
        <end position="73"/>
    </location>
</feature>
<dbReference type="Pfam" id="PF13687">
    <property type="entry name" value="DUF4153"/>
    <property type="match status" value="1"/>
</dbReference>
<keyword evidence="1" id="KW-1133">Transmembrane helix</keyword>
<evidence type="ECO:0000313" key="3">
    <source>
        <dbReference type="Proteomes" id="UP000593735"/>
    </source>
</evidence>
<accession>A0A7S7RV95</accession>
<reference evidence="2 3" key="1">
    <citation type="submission" date="2020-10" db="EMBL/GenBank/DDBJ databases">
        <title>Olsenella immobilis sp.nov., isolated from the mud in a fermentation cellar used for the production of Chinese strong-flavoured liquor.</title>
        <authorList>
            <person name="Lu L."/>
        </authorList>
    </citation>
    <scope>NUCLEOTIDE SEQUENCE [LARGE SCALE GENOMIC DNA]</scope>
    <source>
        <strain evidence="2 3">LZLJ-2</strain>
    </source>
</reference>
<dbReference type="AlphaFoldDB" id="A0A7S7RV95"/>
<keyword evidence="3" id="KW-1185">Reference proteome</keyword>
<evidence type="ECO:0000313" key="2">
    <source>
        <dbReference type="EMBL" id="QOY61262.1"/>
    </source>
</evidence>
<keyword evidence="1" id="KW-0472">Membrane</keyword>
<protein>
    <submittedName>
        <fullName evidence="2">DUF4173 domain-containing protein</fullName>
    </submittedName>
</protein>
<organism evidence="2 3">
    <name type="scientific">Thermophilibacter immobilis</name>
    <dbReference type="NCBI Taxonomy" id="2779519"/>
    <lineage>
        <taxon>Bacteria</taxon>
        <taxon>Bacillati</taxon>
        <taxon>Actinomycetota</taxon>
        <taxon>Coriobacteriia</taxon>
        <taxon>Coriobacteriales</taxon>
        <taxon>Atopobiaceae</taxon>
        <taxon>Thermophilibacter</taxon>
    </lineage>
</organism>
<proteinExistence type="predicted"/>
<gene>
    <name evidence="2" type="ORF">INP52_03430</name>
</gene>
<keyword evidence="1" id="KW-0812">Transmembrane</keyword>
<feature type="transmembrane region" description="Helical" evidence="1">
    <location>
        <begin position="397"/>
        <end position="417"/>
    </location>
</feature>
<dbReference type="Proteomes" id="UP000593735">
    <property type="component" value="Chromosome"/>
</dbReference>
<feature type="transmembrane region" description="Helical" evidence="1">
    <location>
        <begin position="365"/>
        <end position="385"/>
    </location>
</feature>
<feature type="transmembrane region" description="Helical" evidence="1">
    <location>
        <begin position="195"/>
        <end position="216"/>
    </location>
</feature>
<feature type="transmembrane region" description="Helical" evidence="1">
    <location>
        <begin position="252"/>
        <end position="269"/>
    </location>
</feature>